<reference evidence="1" key="1">
    <citation type="submission" date="2020-01" db="EMBL/GenBank/DDBJ databases">
        <title>Genome Sequencing of Three Apophysomyces-Like Fungal Strains Confirms a Novel Fungal Genus in the Mucoromycota with divergent Burkholderia-like Endosymbiotic Bacteria.</title>
        <authorList>
            <person name="Stajich J.E."/>
            <person name="Macias A.M."/>
            <person name="Carter-House D."/>
            <person name="Lovett B."/>
            <person name="Kasson L.R."/>
            <person name="Berry K."/>
            <person name="Grigoriev I."/>
            <person name="Chang Y."/>
            <person name="Spatafora J."/>
            <person name="Kasson M.T."/>
        </authorList>
    </citation>
    <scope>NUCLEOTIDE SEQUENCE</scope>
    <source>
        <strain evidence="1">NRRL A-21654</strain>
    </source>
</reference>
<proteinExistence type="predicted"/>
<comment type="caution">
    <text evidence="1">The sequence shown here is derived from an EMBL/GenBank/DDBJ whole genome shotgun (WGS) entry which is preliminary data.</text>
</comment>
<keyword evidence="2" id="KW-1185">Reference proteome</keyword>
<dbReference type="EMBL" id="JABAYA010000185">
    <property type="protein sequence ID" value="KAF7722622.1"/>
    <property type="molecule type" value="Genomic_DNA"/>
</dbReference>
<evidence type="ECO:0000313" key="1">
    <source>
        <dbReference type="EMBL" id="KAF7722622.1"/>
    </source>
</evidence>
<name>A0A8H7EMA8_9FUNG</name>
<sequence>MRIAVIKRALAENRLGFEVLSISNADAETFSKLPVFVKAGVEKWIEANKDIGEHDNVMDLKIDDVEVVARLKIKPVATFDSVNQTL</sequence>
<dbReference type="AlphaFoldDB" id="A0A8H7EMA8"/>
<evidence type="ECO:0000313" key="2">
    <source>
        <dbReference type="Proteomes" id="UP000605846"/>
    </source>
</evidence>
<accession>A0A8H7EMA8</accession>
<gene>
    <name evidence="1" type="ORF">EC973_002894</name>
</gene>
<protein>
    <submittedName>
        <fullName evidence="1">Uncharacterized protein</fullName>
    </submittedName>
</protein>
<dbReference type="Proteomes" id="UP000605846">
    <property type="component" value="Unassembled WGS sequence"/>
</dbReference>
<organism evidence="1 2">
    <name type="scientific">Apophysomyces ossiformis</name>
    <dbReference type="NCBI Taxonomy" id="679940"/>
    <lineage>
        <taxon>Eukaryota</taxon>
        <taxon>Fungi</taxon>
        <taxon>Fungi incertae sedis</taxon>
        <taxon>Mucoromycota</taxon>
        <taxon>Mucoromycotina</taxon>
        <taxon>Mucoromycetes</taxon>
        <taxon>Mucorales</taxon>
        <taxon>Mucorineae</taxon>
        <taxon>Mucoraceae</taxon>
        <taxon>Apophysomyces</taxon>
    </lineage>
</organism>